<dbReference type="PANTHER" id="PTHR38434:SF1">
    <property type="entry name" value="BLL2549 PROTEIN"/>
    <property type="match status" value="1"/>
</dbReference>
<feature type="transmembrane region" description="Helical" evidence="2">
    <location>
        <begin position="613"/>
        <end position="633"/>
    </location>
</feature>
<dbReference type="KEGG" id="adi:B5T_03612"/>
<feature type="transmembrane region" description="Helical" evidence="2">
    <location>
        <begin position="835"/>
        <end position="857"/>
    </location>
</feature>
<evidence type="ECO:0000256" key="1">
    <source>
        <dbReference type="SAM" id="MobiDB-lite"/>
    </source>
</evidence>
<feature type="transmembrane region" description="Helical" evidence="2">
    <location>
        <begin position="21"/>
        <end position="45"/>
    </location>
</feature>
<dbReference type="InterPro" id="IPR014600">
    <property type="entry name" value="UCP035905_mem"/>
</dbReference>
<feature type="transmembrane region" description="Helical" evidence="2">
    <location>
        <begin position="444"/>
        <end position="461"/>
    </location>
</feature>
<feature type="transmembrane region" description="Helical" evidence="2">
    <location>
        <begin position="327"/>
        <end position="345"/>
    </location>
</feature>
<feature type="transmembrane region" description="Helical" evidence="2">
    <location>
        <begin position="794"/>
        <end position="815"/>
    </location>
</feature>
<gene>
    <name evidence="3" type="ordered locus">B5T_03612</name>
</gene>
<dbReference type="InterPro" id="IPR019286">
    <property type="entry name" value="DUF2339_TM"/>
</dbReference>
<feature type="transmembrane region" description="Helical" evidence="2">
    <location>
        <begin position="277"/>
        <end position="294"/>
    </location>
</feature>
<dbReference type="HOGENOM" id="CLU_006561_0_0_6"/>
<feature type="transmembrane region" description="Helical" evidence="2">
    <location>
        <begin position="300"/>
        <end position="320"/>
    </location>
</feature>
<feature type="transmembrane region" description="Helical" evidence="2">
    <location>
        <begin position="738"/>
        <end position="756"/>
    </location>
</feature>
<evidence type="ECO:0000313" key="4">
    <source>
        <dbReference type="Proteomes" id="UP000006286"/>
    </source>
</evidence>
<feature type="transmembrane region" description="Helical" evidence="2">
    <location>
        <begin position="51"/>
        <end position="78"/>
    </location>
</feature>
<keyword evidence="2" id="KW-1133">Transmembrane helix</keyword>
<feature type="transmembrane region" description="Helical" evidence="2">
    <location>
        <begin position="699"/>
        <end position="718"/>
    </location>
</feature>
<dbReference type="Proteomes" id="UP000006286">
    <property type="component" value="Chromosome"/>
</dbReference>
<feature type="region of interest" description="Disordered" evidence="1">
    <location>
        <begin position="100"/>
        <end position="148"/>
    </location>
</feature>
<feature type="transmembrane region" description="Helical" evidence="2">
    <location>
        <begin position="518"/>
        <end position="541"/>
    </location>
</feature>
<evidence type="ECO:0000313" key="3">
    <source>
        <dbReference type="EMBL" id="AFT71878.1"/>
    </source>
</evidence>
<reference evidence="3 4" key="1">
    <citation type="journal article" date="2012" name="J. Bacteriol.">
        <title>Complete genome sequence of Alcanivorax dieselolei type strain B5.</title>
        <authorList>
            <person name="Lai Q."/>
            <person name="Li W."/>
            <person name="Shao Z."/>
        </authorList>
    </citation>
    <scope>NUCLEOTIDE SEQUENCE [LARGE SCALE GENOMIC DNA]</scope>
    <source>
        <strain evidence="4">DSM 16502 / CGMCC 1.3690 / B-5</strain>
    </source>
</reference>
<sequence length="920" mass="98569">MTTKDEDAMSPNRVPPWPLASMTFMALAGALAGGAVMAFVAMLLGALSGSWIAAGILCAVLGTLGALTGFAIVLLVLIRDRVTASEQRIRTLLASADRVPSPHVASQPPEPASVEPPLARPPESPPPPSQPSTQPQPEQPPGRPLAPPAPSLFSRGFQRIGAWLKGGNTIARVGVLVLFIGAALLAKYAAESGLFPLEVRLAAVALLGMALLGLGWRLRIRHVGYALILQGGGVAILYLTLYAAFRLFAVIPSGLAFSLMVVVALAAAMLAVAQNALILAVIGFAGGFLAPLLTSSGAGSHISLFSYYTVLNLGVFLVAWFRAWRQLNLVGFLFTFGISALWRGGGYSPEHLISTDLFLGLFFLMYMAVSLLFARRQAKADLGYVSGTLVFGLPVVTFGLHASLVSHLPYALAWSALAFALFYLGLALILFYRRRSEWRLLAEAFAALGVIFGSLTVPLALSGSATAAIWAVEGAGLLWLGVRQKRKLARAFGVLLQVLAAGQLMIAMPDYLQPTMPFFNGIFMAAFGLAVAGYASGVFLSRLGAARASYERGGARILLAWAVFWALFAGGAEAGEYAPFHSEAGWLLLVPTLIMLLLTWAGRWLAWETSVRVAPLLGAGFVAIAGLALLTLSHPLAHGALWGWPALWLVYYHTLWLRDRREATLLPGMTPWLHALGLWSLALVLLPELPWRIGNVLDGVWPVLTWGLIPAALITLCARSPGVWPWRRHAPAYRWQGALPLAALAVGWLIWINLSHDGAPSPLPYWPLLNPLDLSVALTMMAIVGWWRETPRPYPVFAVSMLAALVFLWLSAALVRALHYGVGTPLDAAGMVHSVTVQMALSLFWALLGLAAMITATRKGWRPVWILGVALLGVVVVKLFLIDMAGTETLARIVSFLGVGLILLVVGYFSPLPPRGKESS</sequence>
<accession>K0CH11</accession>
<keyword evidence="4" id="KW-1185">Reference proteome</keyword>
<dbReference type="OrthoDB" id="207428at2"/>
<feature type="compositionally biased region" description="Pro residues" evidence="1">
    <location>
        <begin position="137"/>
        <end position="148"/>
    </location>
</feature>
<dbReference type="Pfam" id="PF10101">
    <property type="entry name" value="DUF2339"/>
    <property type="match status" value="1"/>
</dbReference>
<dbReference type="eggNOG" id="COG5373">
    <property type="taxonomic scope" value="Bacteria"/>
</dbReference>
<feature type="transmembrane region" description="Helical" evidence="2">
    <location>
        <begin position="669"/>
        <end position="687"/>
    </location>
</feature>
<feature type="transmembrane region" description="Helical" evidence="2">
    <location>
        <begin position="357"/>
        <end position="375"/>
    </location>
</feature>
<keyword evidence="2" id="KW-0812">Transmembrane</keyword>
<dbReference type="PIRSF" id="PIRSF035905">
    <property type="entry name" value="UCP035905_mp"/>
    <property type="match status" value="1"/>
</dbReference>
<feature type="transmembrane region" description="Helical" evidence="2">
    <location>
        <begin position="225"/>
        <end position="245"/>
    </location>
</feature>
<feature type="compositionally biased region" description="Pro residues" evidence="1">
    <location>
        <begin position="118"/>
        <end position="130"/>
    </location>
</feature>
<feature type="transmembrane region" description="Helical" evidence="2">
    <location>
        <begin position="382"/>
        <end position="404"/>
    </location>
</feature>
<dbReference type="RefSeq" id="WP_014995939.1">
    <property type="nucleotide sequence ID" value="NC_018691.1"/>
</dbReference>
<feature type="transmembrane region" description="Helical" evidence="2">
    <location>
        <begin position="467"/>
        <end position="482"/>
    </location>
</feature>
<feature type="transmembrane region" description="Helical" evidence="2">
    <location>
        <begin position="251"/>
        <end position="270"/>
    </location>
</feature>
<feature type="transmembrane region" description="Helical" evidence="2">
    <location>
        <begin position="553"/>
        <end position="572"/>
    </location>
</feature>
<protein>
    <submittedName>
        <fullName evidence="3">Membrane protein-like protein</fullName>
    </submittedName>
</protein>
<feature type="transmembrane region" description="Helical" evidence="2">
    <location>
        <begin position="494"/>
        <end position="512"/>
    </location>
</feature>
<feature type="transmembrane region" description="Helical" evidence="2">
    <location>
        <begin position="201"/>
        <end position="218"/>
    </location>
</feature>
<feature type="transmembrane region" description="Helical" evidence="2">
    <location>
        <begin position="768"/>
        <end position="787"/>
    </location>
</feature>
<feature type="transmembrane region" description="Helical" evidence="2">
    <location>
        <begin position="864"/>
        <end position="884"/>
    </location>
</feature>
<proteinExistence type="predicted"/>
<evidence type="ECO:0000256" key="2">
    <source>
        <dbReference type="SAM" id="Phobius"/>
    </source>
</evidence>
<feature type="transmembrane region" description="Helical" evidence="2">
    <location>
        <begin position="169"/>
        <end position="189"/>
    </location>
</feature>
<organism evidence="3 4">
    <name type="scientific">Alcanivorax dieselolei (strain DSM 16502 / CGMCC 1.3690 / MCCC 1A00001 / B-5)</name>
    <name type="common">Alloalcanivorax dieselolei</name>
    <dbReference type="NCBI Taxonomy" id="930169"/>
    <lineage>
        <taxon>Bacteria</taxon>
        <taxon>Pseudomonadati</taxon>
        <taxon>Pseudomonadota</taxon>
        <taxon>Gammaproteobacteria</taxon>
        <taxon>Oceanospirillales</taxon>
        <taxon>Alcanivoracaceae</taxon>
        <taxon>Alloalcanivorax</taxon>
    </lineage>
</organism>
<name>K0CH11_ALCDB</name>
<dbReference type="STRING" id="930169.B5T_03612"/>
<feature type="transmembrane region" description="Helical" evidence="2">
    <location>
        <begin position="584"/>
        <end position="606"/>
    </location>
</feature>
<dbReference type="PANTHER" id="PTHR38434">
    <property type="entry name" value="BLL2549 PROTEIN"/>
    <property type="match status" value="1"/>
</dbReference>
<dbReference type="PATRIC" id="fig|930169.3.peg.3566"/>
<feature type="transmembrane region" description="Helical" evidence="2">
    <location>
        <begin position="890"/>
        <end position="910"/>
    </location>
</feature>
<dbReference type="EMBL" id="CP003466">
    <property type="protein sequence ID" value="AFT71878.1"/>
    <property type="molecule type" value="Genomic_DNA"/>
</dbReference>
<dbReference type="AlphaFoldDB" id="K0CH11"/>
<keyword evidence="2" id="KW-0472">Membrane</keyword>
<feature type="transmembrane region" description="Helical" evidence="2">
    <location>
        <begin position="639"/>
        <end position="657"/>
    </location>
</feature>
<feature type="transmembrane region" description="Helical" evidence="2">
    <location>
        <begin position="410"/>
        <end position="432"/>
    </location>
</feature>